<evidence type="ECO:0000256" key="13">
    <source>
        <dbReference type="SAM" id="Phobius"/>
    </source>
</evidence>
<proteinExistence type="predicted"/>
<accession>A0ABW5C0R1</accession>
<evidence type="ECO:0000256" key="1">
    <source>
        <dbReference type="ARBA" id="ARBA00000085"/>
    </source>
</evidence>
<dbReference type="PRINTS" id="PR00344">
    <property type="entry name" value="BCTRLSENSOR"/>
</dbReference>
<comment type="caution">
    <text evidence="15">The sequence shown here is derived from an EMBL/GenBank/DDBJ whole genome shotgun (WGS) entry which is preliminary data.</text>
</comment>
<dbReference type="Pfam" id="PF02518">
    <property type="entry name" value="HATPase_c"/>
    <property type="match status" value="1"/>
</dbReference>
<keyword evidence="4" id="KW-1003">Cell membrane</keyword>
<evidence type="ECO:0000259" key="14">
    <source>
        <dbReference type="PROSITE" id="PS50109"/>
    </source>
</evidence>
<protein>
    <recommendedName>
        <fullName evidence="3">histidine kinase</fullName>
        <ecNumber evidence="3">2.7.13.3</ecNumber>
    </recommendedName>
</protein>
<organism evidence="15 16">
    <name type="scientific">Metabacillus endolithicus</name>
    <dbReference type="NCBI Taxonomy" id="1535204"/>
    <lineage>
        <taxon>Bacteria</taxon>
        <taxon>Bacillati</taxon>
        <taxon>Bacillota</taxon>
        <taxon>Bacilli</taxon>
        <taxon>Bacillales</taxon>
        <taxon>Bacillaceae</taxon>
        <taxon>Metabacillus</taxon>
    </lineage>
</organism>
<dbReference type="SMART" id="SM00387">
    <property type="entry name" value="HATPase_c"/>
    <property type="match status" value="1"/>
</dbReference>
<evidence type="ECO:0000256" key="9">
    <source>
        <dbReference type="ARBA" id="ARBA00022840"/>
    </source>
</evidence>
<feature type="domain" description="Histidine kinase" evidence="14">
    <location>
        <begin position="134"/>
        <end position="349"/>
    </location>
</feature>
<evidence type="ECO:0000256" key="2">
    <source>
        <dbReference type="ARBA" id="ARBA00004651"/>
    </source>
</evidence>
<dbReference type="RefSeq" id="WP_247346006.1">
    <property type="nucleotide sequence ID" value="NZ_CP095550.1"/>
</dbReference>
<reference evidence="16" key="1">
    <citation type="journal article" date="2019" name="Int. J. Syst. Evol. Microbiol.">
        <title>The Global Catalogue of Microorganisms (GCM) 10K type strain sequencing project: providing services to taxonomists for standard genome sequencing and annotation.</title>
        <authorList>
            <consortium name="The Broad Institute Genomics Platform"/>
            <consortium name="The Broad Institute Genome Sequencing Center for Infectious Disease"/>
            <person name="Wu L."/>
            <person name="Ma J."/>
        </authorList>
    </citation>
    <scope>NUCLEOTIDE SEQUENCE [LARGE SCALE GENOMIC DNA]</scope>
    <source>
        <strain evidence="16">CGMCC 1.15474</strain>
    </source>
</reference>
<dbReference type="Proteomes" id="UP001597318">
    <property type="component" value="Unassembled WGS sequence"/>
</dbReference>
<feature type="transmembrane region" description="Helical" evidence="13">
    <location>
        <begin position="12"/>
        <end position="32"/>
    </location>
</feature>
<keyword evidence="10 13" id="KW-1133">Transmembrane helix</keyword>
<keyword evidence="5" id="KW-0808">Transferase</keyword>
<dbReference type="SUPFAM" id="SSF55874">
    <property type="entry name" value="ATPase domain of HSP90 chaperone/DNA topoisomerase II/histidine kinase"/>
    <property type="match status" value="1"/>
</dbReference>
<dbReference type="InterPro" id="IPR036890">
    <property type="entry name" value="HATPase_C_sf"/>
</dbReference>
<keyword evidence="6 13" id="KW-0812">Transmembrane</keyword>
<keyword evidence="12 13" id="KW-0472">Membrane</keyword>
<evidence type="ECO:0000256" key="11">
    <source>
        <dbReference type="ARBA" id="ARBA00023012"/>
    </source>
</evidence>
<keyword evidence="11" id="KW-0902">Two-component regulatory system</keyword>
<keyword evidence="8 15" id="KW-0418">Kinase</keyword>
<evidence type="ECO:0000256" key="6">
    <source>
        <dbReference type="ARBA" id="ARBA00022692"/>
    </source>
</evidence>
<dbReference type="Gene3D" id="3.30.565.10">
    <property type="entry name" value="Histidine kinase-like ATPase, C-terminal domain"/>
    <property type="match status" value="1"/>
</dbReference>
<evidence type="ECO:0000313" key="16">
    <source>
        <dbReference type="Proteomes" id="UP001597318"/>
    </source>
</evidence>
<evidence type="ECO:0000256" key="7">
    <source>
        <dbReference type="ARBA" id="ARBA00022741"/>
    </source>
</evidence>
<evidence type="ECO:0000313" key="15">
    <source>
        <dbReference type="EMBL" id="MFD2214671.1"/>
    </source>
</evidence>
<keyword evidence="16" id="KW-1185">Reference proteome</keyword>
<keyword evidence="7" id="KW-0547">Nucleotide-binding</keyword>
<dbReference type="EC" id="2.7.13.3" evidence="3"/>
<comment type="catalytic activity">
    <reaction evidence="1">
        <text>ATP + protein L-histidine = ADP + protein N-phospho-L-histidine.</text>
        <dbReference type="EC" id="2.7.13.3"/>
    </reaction>
</comment>
<comment type="subcellular location">
    <subcellularLocation>
        <location evidence="2">Cell membrane</location>
        <topology evidence="2">Multi-pass membrane protein</topology>
    </subcellularLocation>
</comment>
<dbReference type="PROSITE" id="PS50109">
    <property type="entry name" value="HIS_KIN"/>
    <property type="match status" value="1"/>
</dbReference>
<evidence type="ECO:0000256" key="10">
    <source>
        <dbReference type="ARBA" id="ARBA00022989"/>
    </source>
</evidence>
<dbReference type="InterPro" id="IPR004358">
    <property type="entry name" value="Sig_transdc_His_kin-like_C"/>
</dbReference>
<keyword evidence="9" id="KW-0067">ATP-binding</keyword>
<dbReference type="PANTHER" id="PTHR45453:SF2">
    <property type="entry name" value="HISTIDINE KINASE"/>
    <property type="match status" value="1"/>
</dbReference>
<evidence type="ECO:0000256" key="3">
    <source>
        <dbReference type="ARBA" id="ARBA00012438"/>
    </source>
</evidence>
<evidence type="ECO:0000256" key="8">
    <source>
        <dbReference type="ARBA" id="ARBA00022777"/>
    </source>
</evidence>
<dbReference type="InterPro" id="IPR003594">
    <property type="entry name" value="HATPase_dom"/>
</dbReference>
<dbReference type="GO" id="GO:0016301">
    <property type="term" value="F:kinase activity"/>
    <property type="evidence" value="ECO:0007669"/>
    <property type="project" value="UniProtKB-KW"/>
</dbReference>
<evidence type="ECO:0000256" key="4">
    <source>
        <dbReference type="ARBA" id="ARBA00022475"/>
    </source>
</evidence>
<dbReference type="EMBL" id="JBHUIK010000003">
    <property type="protein sequence ID" value="MFD2214671.1"/>
    <property type="molecule type" value="Genomic_DNA"/>
</dbReference>
<evidence type="ECO:0000256" key="12">
    <source>
        <dbReference type="ARBA" id="ARBA00023136"/>
    </source>
</evidence>
<dbReference type="InterPro" id="IPR050351">
    <property type="entry name" value="BphY/WalK/GraS-like"/>
</dbReference>
<evidence type="ECO:0000256" key="5">
    <source>
        <dbReference type="ARBA" id="ARBA00022679"/>
    </source>
</evidence>
<feature type="transmembrane region" description="Helical" evidence="13">
    <location>
        <begin position="44"/>
        <end position="63"/>
    </location>
</feature>
<gene>
    <name evidence="15" type="ORF">ACFSKK_13355</name>
</gene>
<dbReference type="InterPro" id="IPR005467">
    <property type="entry name" value="His_kinase_dom"/>
</dbReference>
<dbReference type="PANTHER" id="PTHR45453">
    <property type="entry name" value="PHOSPHATE REGULON SENSOR PROTEIN PHOR"/>
    <property type="match status" value="1"/>
</dbReference>
<name>A0ABW5C0R1_9BACI</name>
<sequence length="357" mass="41583">MFLTFYLRERIPYILNTLLTIGIVTLIAGLSLREQQNSLDVSDIFYMIVISLFFLSITIIIDYSRQRAFLKRLYTQSQNTSFSYQSVEALRAAGPASIQQKLWITLLENVHEQYMNDLDRYQHAQSQHFHFTNQWVHHMKTPVSVISLLIQEGKNEHSLSKDVLLDIEEENERFRHGLDMMLHVARLDHFSVDLQAKKIDLVSMLRQVINQEKRQFIKRKLYPTLITSHDEIFVYSDEKWIFVVFHQILINALKYSPQYENKTITIEINKEDDQSIVSISDEGIGIPDHDLKRIFDPFFTGENGRIQKEATGMGLYLVKEICQHLGHQINVTSSVGKGTTFSIHFTSKTLHSNMTNL</sequence>